<keyword evidence="2" id="KW-1185">Reference proteome</keyword>
<name>A0A919S2M1_9ACTN</name>
<protein>
    <submittedName>
        <fullName evidence="1">Uncharacterized protein</fullName>
    </submittedName>
</protein>
<dbReference type="EMBL" id="BOQL01000001">
    <property type="protein sequence ID" value="GIM62857.1"/>
    <property type="molecule type" value="Genomic_DNA"/>
</dbReference>
<sequence length="68" mass="7313">MTTQLRAPIRVESDGRHPAAVELGDGVVQQGPWVDEAGVYRHGCSSARYGPCTVNEYTYGTSSVQSIT</sequence>
<evidence type="ECO:0000313" key="1">
    <source>
        <dbReference type="EMBL" id="GIM62857.1"/>
    </source>
</evidence>
<organism evidence="1 2">
    <name type="scientific">Actinoplanes auranticolor</name>
    <dbReference type="NCBI Taxonomy" id="47988"/>
    <lineage>
        <taxon>Bacteria</taxon>
        <taxon>Bacillati</taxon>
        <taxon>Actinomycetota</taxon>
        <taxon>Actinomycetes</taxon>
        <taxon>Micromonosporales</taxon>
        <taxon>Micromonosporaceae</taxon>
        <taxon>Actinoplanes</taxon>
    </lineage>
</organism>
<dbReference type="Proteomes" id="UP000681340">
    <property type="component" value="Unassembled WGS sequence"/>
</dbReference>
<gene>
    <name evidence="1" type="ORF">Aau02nite_00260</name>
</gene>
<evidence type="ECO:0000313" key="2">
    <source>
        <dbReference type="Proteomes" id="UP000681340"/>
    </source>
</evidence>
<reference evidence="1" key="1">
    <citation type="submission" date="2021-03" db="EMBL/GenBank/DDBJ databases">
        <title>Whole genome shotgun sequence of Actinoplanes auranticolor NBRC 12245.</title>
        <authorList>
            <person name="Komaki H."/>
            <person name="Tamura T."/>
        </authorList>
    </citation>
    <scope>NUCLEOTIDE SEQUENCE</scope>
    <source>
        <strain evidence="1">NBRC 12245</strain>
    </source>
</reference>
<dbReference type="AlphaFoldDB" id="A0A919S2M1"/>
<accession>A0A919S2M1</accession>
<comment type="caution">
    <text evidence="1">The sequence shown here is derived from an EMBL/GenBank/DDBJ whole genome shotgun (WGS) entry which is preliminary data.</text>
</comment>
<proteinExistence type="predicted"/>